<evidence type="ECO:0000313" key="2">
    <source>
        <dbReference type="Proteomes" id="UP001500418"/>
    </source>
</evidence>
<proteinExistence type="predicted"/>
<comment type="caution">
    <text evidence="1">The sequence shown here is derived from an EMBL/GenBank/DDBJ whole genome shotgun (WGS) entry which is preliminary data.</text>
</comment>
<sequence length="57" mass="6061">MTPPPPVTGMPTDVLTTIVVAVQGDPMSLAAGIRQRVEQSQRGTHVQMMGGWTDNKA</sequence>
<accession>A0ABN1PVV5</accession>
<organism evidence="1 2">
    <name type="scientific">Streptomyces rhizosphaericus</name>
    <dbReference type="NCBI Taxonomy" id="114699"/>
    <lineage>
        <taxon>Bacteria</taxon>
        <taxon>Bacillati</taxon>
        <taxon>Actinomycetota</taxon>
        <taxon>Actinomycetes</taxon>
        <taxon>Kitasatosporales</taxon>
        <taxon>Streptomycetaceae</taxon>
        <taxon>Streptomyces</taxon>
        <taxon>Streptomyces violaceusniger group</taxon>
    </lineage>
</organism>
<evidence type="ECO:0000313" key="1">
    <source>
        <dbReference type="EMBL" id="GAA0933951.1"/>
    </source>
</evidence>
<dbReference type="EMBL" id="BAAAID010000025">
    <property type="protein sequence ID" value="GAA0933951.1"/>
    <property type="molecule type" value="Genomic_DNA"/>
</dbReference>
<keyword evidence="2" id="KW-1185">Reference proteome</keyword>
<dbReference type="Proteomes" id="UP001500418">
    <property type="component" value="Unassembled WGS sequence"/>
</dbReference>
<name>A0ABN1PVV5_9ACTN</name>
<reference evidence="1 2" key="1">
    <citation type="journal article" date="2019" name="Int. J. Syst. Evol. Microbiol.">
        <title>The Global Catalogue of Microorganisms (GCM) 10K type strain sequencing project: providing services to taxonomists for standard genome sequencing and annotation.</title>
        <authorList>
            <consortium name="The Broad Institute Genomics Platform"/>
            <consortium name="The Broad Institute Genome Sequencing Center for Infectious Disease"/>
            <person name="Wu L."/>
            <person name="Ma J."/>
        </authorList>
    </citation>
    <scope>NUCLEOTIDE SEQUENCE [LARGE SCALE GENOMIC DNA]</scope>
    <source>
        <strain evidence="1 2">JCM 11444</strain>
    </source>
</reference>
<gene>
    <name evidence="1" type="ORF">GCM10009575_042200</name>
</gene>
<protein>
    <submittedName>
        <fullName evidence="1">Uncharacterized protein</fullName>
    </submittedName>
</protein>